<name>A0ABT1BM79_9BURK</name>
<dbReference type="InterPro" id="IPR029044">
    <property type="entry name" value="Nucleotide-diphossugar_trans"/>
</dbReference>
<evidence type="ECO:0000313" key="3">
    <source>
        <dbReference type="Proteomes" id="UP001204851"/>
    </source>
</evidence>
<dbReference type="InterPro" id="IPR001173">
    <property type="entry name" value="Glyco_trans_2-like"/>
</dbReference>
<sequence>MKQRIIVSLTSFPGGMGVIVPTLKSLLKQSLPPDKIVLYLADPEFPDRGLPENLEMLVKENPILDIRFHPTNIRSYKKLIPALRDFPDDVIITVDDDALYSPDLIKRLISEHKKYPYSIIAHRTRRMMFDKGWNLLPYKSWKIYKHLRYIAWGSHPKYTNFFTGTGGVLYPPHALHPDTAKEELFMDLAPTADDVWFWAMAVRRKTKIKPVFFGFPHINTLEKLEQHKLTTVNLMDDRNVKFANAIMEKFPEILKIIQNQKN</sequence>
<dbReference type="Gene3D" id="3.90.550.10">
    <property type="entry name" value="Spore Coat Polysaccharide Biosynthesis Protein SpsA, Chain A"/>
    <property type="match status" value="1"/>
</dbReference>
<evidence type="ECO:0000259" key="1">
    <source>
        <dbReference type="Pfam" id="PF00535"/>
    </source>
</evidence>
<dbReference type="EMBL" id="JAMXMC010000004">
    <property type="protein sequence ID" value="MCO5976672.1"/>
    <property type="molecule type" value="Genomic_DNA"/>
</dbReference>
<evidence type="ECO:0000313" key="2">
    <source>
        <dbReference type="EMBL" id="MCO5976672.1"/>
    </source>
</evidence>
<dbReference type="EC" id="2.4.-.-" evidence="2"/>
<organism evidence="2 3">
    <name type="scientific">Ideonella oryzae</name>
    <dbReference type="NCBI Taxonomy" id="2937441"/>
    <lineage>
        <taxon>Bacteria</taxon>
        <taxon>Pseudomonadati</taxon>
        <taxon>Pseudomonadota</taxon>
        <taxon>Betaproteobacteria</taxon>
        <taxon>Burkholderiales</taxon>
        <taxon>Sphaerotilaceae</taxon>
        <taxon>Ideonella</taxon>
    </lineage>
</organism>
<accession>A0ABT1BM79</accession>
<dbReference type="Proteomes" id="UP001204851">
    <property type="component" value="Unassembled WGS sequence"/>
</dbReference>
<dbReference type="Pfam" id="PF00535">
    <property type="entry name" value="Glycos_transf_2"/>
    <property type="match status" value="1"/>
</dbReference>
<comment type="caution">
    <text evidence="2">The sequence shown here is derived from an EMBL/GenBank/DDBJ whole genome shotgun (WGS) entry which is preliminary data.</text>
</comment>
<keyword evidence="3" id="KW-1185">Reference proteome</keyword>
<dbReference type="SUPFAM" id="SSF53448">
    <property type="entry name" value="Nucleotide-diphospho-sugar transferases"/>
    <property type="match status" value="1"/>
</dbReference>
<dbReference type="RefSeq" id="WP_252769131.1">
    <property type="nucleotide sequence ID" value="NZ_JAMXMC010000004.1"/>
</dbReference>
<keyword evidence="2" id="KW-0808">Transferase</keyword>
<dbReference type="GO" id="GO:0016757">
    <property type="term" value="F:glycosyltransferase activity"/>
    <property type="evidence" value="ECO:0007669"/>
    <property type="project" value="UniProtKB-KW"/>
</dbReference>
<gene>
    <name evidence="2" type="ORF">M0L44_08115</name>
</gene>
<feature type="domain" description="Glycosyltransferase 2-like" evidence="1">
    <location>
        <begin position="19"/>
        <end position="137"/>
    </location>
</feature>
<reference evidence="2 3" key="1">
    <citation type="submission" date="2022-06" db="EMBL/GenBank/DDBJ databases">
        <title>Ideonella sp. NS12-5 Genome sequencing and assembly.</title>
        <authorList>
            <person name="Jung Y."/>
        </authorList>
    </citation>
    <scope>NUCLEOTIDE SEQUENCE [LARGE SCALE GENOMIC DNA]</scope>
    <source>
        <strain evidence="2 3">NS12-5</strain>
    </source>
</reference>
<protein>
    <submittedName>
        <fullName evidence="2">Glycosyltransferase</fullName>
        <ecNumber evidence="2">2.4.-.-</ecNumber>
    </submittedName>
</protein>
<keyword evidence="2" id="KW-0328">Glycosyltransferase</keyword>
<proteinExistence type="predicted"/>